<comment type="caution">
    <text evidence="1">The sequence shown here is derived from an EMBL/GenBank/DDBJ whole genome shotgun (WGS) entry which is preliminary data.</text>
</comment>
<accession>A0ACB6ZPR4</accession>
<proteinExistence type="predicted"/>
<dbReference type="Proteomes" id="UP000886501">
    <property type="component" value="Unassembled WGS sequence"/>
</dbReference>
<evidence type="ECO:0000313" key="2">
    <source>
        <dbReference type="Proteomes" id="UP000886501"/>
    </source>
</evidence>
<protein>
    <submittedName>
        <fullName evidence="1">Fcf2-domain-containing protein</fullName>
    </submittedName>
</protein>
<name>A0ACB6ZPR4_THEGA</name>
<gene>
    <name evidence="1" type="ORF">BDM02DRAFT_3154223</name>
</gene>
<reference evidence="1" key="1">
    <citation type="submission" date="2019-10" db="EMBL/GenBank/DDBJ databases">
        <authorList>
            <consortium name="DOE Joint Genome Institute"/>
            <person name="Kuo A."/>
            <person name="Miyauchi S."/>
            <person name="Kiss E."/>
            <person name="Drula E."/>
            <person name="Kohler A."/>
            <person name="Sanchez-Garcia M."/>
            <person name="Andreopoulos B."/>
            <person name="Barry K.W."/>
            <person name="Bonito G."/>
            <person name="Buee M."/>
            <person name="Carver A."/>
            <person name="Chen C."/>
            <person name="Cichocki N."/>
            <person name="Clum A."/>
            <person name="Culley D."/>
            <person name="Crous P.W."/>
            <person name="Fauchery L."/>
            <person name="Girlanda M."/>
            <person name="Hayes R."/>
            <person name="Keri Z."/>
            <person name="Labutti K."/>
            <person name="Lipzen A."/>
            <person name="Lombard V."/>
            <person name="Magnuson J."/>
            <person name="Maillard F."/>
            <person name="Morin E."/>
            <person name="Murat C."/>
            <person name="Nolan M."/>
            <person name="Ohm R."/>
            <person name="Pangilinan J."/>
            <person name="Pereira M."/>
            <person name="Perotto S."/>
            <person name="Peter M."/>
            <person name="Riley R."/>
            <person name="Sitrit Y."/>
            <person name="Stielow B."/>
            <person name="Szollosi G."/>
            <person name="Zifcakova L."/>
            <person name="Stursova M."/>
            <person name="Spatafora J.W."/>
            <person name="Tedersoo L."/>
            <person name="Vaario L.-M."/>
            <person name="Yamada A."/>
            <person name="Yan M."/>
            <person name="Wang P."/>
            <person name="Xu J."/>
            <person name="Bruns T."/>
            <person name="Baldrian P."/>
            <person name="Vilgalys R."/>
            <person name="Henrissat B."/>
            <person name="Grigoriev I.V."/>
            <person name="Hibbett D."/>
            <person name="Nagy L.G."/>
            <person name="Martin F.M."/>
        </authorList>
    </citation>
    <scope>NUCLEOTIDE SEQUENCE</scope>
    <source>
        <strain evidence="1">P2</strain>
    </source>
</reference>
<evidence type="ECO:0000313" key="1">
    <source>
        <dbReference type="EMBL" id="KAF9651632.1"/>
    </source>
</evidence>
<keyword evidence="2" id="KW-1185">Reference proteome</keyword>
<reference evidence="1" key="2">
    <citation type="journal article" date="2020" name="Nat. Commun.">
        <title>Large-scale genome sequencing of mycorrhizal fungi provides insights into the early evolution of symbiotic traits.</title>
        <authorList>
            <person name="Miyauchi S."/>
            <person name="Kiss E."/>
            <person name="Kuo A."/>
            <person name="Drula E."/>
            <person name="Kohler A."/>
            <person name="Sanchez-Garcia M."/>
            <person name="Morin E."/>
            <person name="Andreopoulos B."/>
            <person name="Barry K.W."/>
            <person name="Bonito G."/>
            <person name="Buee M."/>
            <person name="Carver A."/>
            <person name="Chen C."/>
            <person name="Cichocki N."/>
            <person name="Clum A."/>
            <person name="Culley D."/>
            <person name="Crous P.W."/>
            <person name="Fauchery L."/>
            <person name="Girlanda M."/>
            <person name="Hayes R.D."/>
            <person name="Keri Z."/>
            <person name="LaButti K."/>
            <person name="Lipzen A."/>
            <person name="Lombard V."/>
            <person name="Magnuson J."/>
            <person name="Maillard F."/>
            <person name="Murat C."/>
            <person name="Nolan M."/>
            <person name="Ohm R.A."/>
            <person name="Pangilinan J."/>
            <person name="Pereira M.F."/>
            <person name="Perotto S."/>
            <person name="Peter M."/>
            <person name="Pfister S."/>
            <person name="Riley R."/>
            <person name="Sitrit Y."/>
            <person name="Stielow J.B."/>
            <person name="Szollosi G."/>
            <person name="Zifcakova L."/>
            <person name="Stursova M."/>
            <person name="Spatafora J.W."/>
            <person name="Tedersoo L."/>
            <person name="Vaario L.M."/>
            <person name="Yamada A."/>
            <person name="Yan M."/>
            <person name="Wang P."/>
            <person name="Xu J."/>
            <person name="Bruns T."/>
            <person name="Baldrian P."/>
            <person name="Vilgalys R."/>
            <person name="Dunand C."/>
            <person name="Henrissat B."/>
            <person name="Grigoriev I.V."/>
            <person name="Hibbett D."/>
            <person name="Nagy L.G."/>
            <person name="Martin F.M."/>
        </authorList>
    </citation>
    <scope>NUCLEOTIDE SEQUENCE</scope>
    <source>
        <strain evidence="1">P2</strain>
    </source>
</reference>
<organism evidence="1 2">
    <name type="scientific">Thelephora ganbajun</name>
    <name type="common">Ganba fungus</name>
    <dbReference type="NCBI Taxonomy" id="370292"/>
    <lineage>
        <taxon>Eukaryota</taxon>
        <taxon>Fungi</taxon>
        <taxon>Dikarya</taxon>
        <taxon>Basidiomycota</taxon>
        <taxon>Agaricomycotina</taxon>
        <taxon>Agaricomycetes</taxon>
        <taxon>Thelephorales</taxon>
        <taxon>Thelephoraceae</taxon>
        <taxon>Thelephora</taxon>
    </lineage>
</organism>
<sequence>MSSPVSLKAKGKQKAIDNQVLTLDDLEDATDSGSSSESSSDSETDGSSDSGSSSSQELEPEYASEVFDETNDGFFCGPGGGSFDRNSEEKARPHLTLEHTTTNVHSRDLPQLNPGKMPESYFTYETVKNGKAILARDAEVDKVKSLASTSTASQQYLPAPPPPPPEVGKSGKPPTKKEKKALKTKTAGKDWFDLPAPAESDLPRLYREYEALRLRNHLDPKRFYRKDEGEGKGIKGLPKYFAIGTILPTKTPFGEPSSDNLTRAERKRTLVEELLHDSEARGHAKKKFKQMQEVRGANGRGQHAKKKAGMRPKW</sequence>
<dbReference type="EMBL" id="MU117974">
    <property type="protein sequence ID" value="KAF9651632.1"/>
    <property type="molecule type" value="Genomic_DNA"/>
</dbReference>